<dbReference type="InterPro" id="IPR036890">
    <property type="entry name" value="HATPase_C_sf"/>
</dbReference>
<evidence type="ECO:0000313" key="8">
    <source>
        <dbReference type="EMBL" id="ASP37981.1"/>
    </source>
</evidence>
<evidence type="ECO:0000256" key="3">
    <source>
        <dbReference type="ARBA" id="ARBA00022679"/>
    </source>
</evidence>
<evidence type="ECO:0000259" key="7">
    <source>
        <dbReference type="PROSITE" id="PS50109"/>
    </source>
</evidence>
<keyword evidence="5" id="KW-0418">Kinase</keyword>
<dbReference type="AlphaFoldDB" id="A0A222FHT6"/>
<evidence type="ECO:0000256" key="4">
    <source>
        <dbReference type="ARBA" id="ARBA00022741"/>
    </source>
</evidence>
<dbReference type="SUPFAM" id="SSF55874">
    <property type="entry name" value="ATPase domain of HSP90 chaperone/DNA topoisomerase II/histidine kinase"/>
    <property type="match status" value="1"/>
</dbReference>
<dbReference type="PANTHER" id="PTHR44936:SF10">
    <property type="entry name" value="SENSOR PROTEIN RSTB"/>
    <property type="match status" value="1"/>
</dbReference>
<reference evidence="8 9" key="1">
    <citation type="submission" date="2017-07" db="EMBL/GenBank/DDBJ databases">
        <title>Annotated genome sequence of Bacterioplanes sanyensis isolated from Red Sea.</title>
        <authorList>
            <person name="Rehman Z.U."/>
        </authorList>
    </citation>
    <scope>NUCLEOTIDE SEQUENCE [LARGE SCALE GENOMIC DNA]</scope>
    <source>
        <strain evidence="8 9">NV9</strain>
    </source>
</reference>
<dbReference type="InterPro" id="IPR050980">
    <property type="entry name" value="2C_sensor_his_kinase"/>
</dbReference>
<name>A0A222FHT6_9GAMM</name>
<evidence type="ECO:0000256" key="5">
    <source>
        <dbReference type="ARBA" id="ARBA00022777"/>
    </source>
</evidence>
<dbReference type="GO" id="GO:0004673">
    <property type="term" value="F:protein histidine kinase activity"/>
    <property type="evidence" value="ECO:0007669"/>
    <property type="project" value="UniProtKB-EC"/>
</dbReference>
<dbReference type="RefSeq" id="WP_094059182.1">
    <property type="nucleotide sequence ID" value="NZ_CP022530.1"/>
</dbReference>
<keyword evidence="3" id="KW-0808">Transferase</keyword>
<dbReference type="PANTHER" id="PTHR44936">
    <property type="entry name" value="SENSOR PROTEIN CREC"/>
    <property type="match status" value="1"/>
</dbReference>
<accession>A0A222FHT6</accession>
<dbReference type="Proteomes" id="UP000202440">
    <property type="component" value="Chromosome"/>
</dbReference>
<dbReference type="InterPro" id="IPR005467">
    <property type="entry name" value="His_kinase_dom"/>
</dbReference>
<dbReference type="PROSITE" id="PS50109">
    <property type="entry name" value="HIS_KIN"/>
    <property type="match status" value="1"/>
</dbReference>
<dbReference type="GO" id="GO:0005524">
    <property type="term" value="F:ATP binding"/>
    <property type="evidence" value="ECO:0007669"/>
    <property type="project" value="UniProtKB-KW"/>
</dbReference>
<dbReference type="Pfam" id="PF02518">
    <property type="entry name" value="HATPase_c"/>
    <property type="match status" value="1"/>
</dbReference>
<gene>
    <name evidence="8" type="ORF">CHH28_04485</name>
</gene>
<evidence type="ECO:0000256" key="6">
    <source>
        <dbReference type="ARBA" id="ARBA00022840"/>
    </source>
</evidence>
<dbReference type="PRINTS" id="PR00344">
    <property type="entry name" value="BCTRLSENSOR"/>
</dbReference>
<dbReference type="KEGG" id="bsan:CHH28_04485"/>
<organism evidence="8 9">
    <name type="scientific">Bacterioplanes sanyensis</name>
    <dbReference type="NCBI Taxonomy" id="1249553"/>
    <lineage>
        <taxon>Bacteria</taxon>
        <taxon>Pseudomonadati</taxon>
        <taxon>Pseudomonadota</taxon>
        <taxon>Gammaproteobacteria</taxon>
        <taxon>Oceanospirillales</taxon>
        <taxon>Oceanospirillaceae</taxon>
        <taxon>Bacterioplanes</taxon>
    </lineage>
</organism>
<feature type="domain" description="Histidine kinase" evidence="7">
    <location>
        <begin position="9"/>
        <end position="210"/>
    </location>
</feature>
<dbReference type="OrthoDB" id="9809766at2"/>
<keyword evidence="4" id="KW-0547">Nucleotide-binding</keyword>
<proteinExistence type="predicted"/>
<dbReference type="InterPro" id="IPR003594">
    <property type="entry name" value="HATPase_dom"/>
</dbReference>
<dbReference type="InterPro" id="IPR004358">
    <property type="entry name" value="Sig_transdc_His_kin-like_C"/>
</dbReference>
<evidence type="ECO:0000256" key="2">
    <source>
        <dbReference type="ARBA" id="ARBA00012438"/>
    </source>
</evidence>
<dbReference type="EC" id="2.7.13.3" evidence="2"/>
<keyword evidence="9" id="KW-1185">Reference proteome</keyword>
<dbReference type="Gene3D" id="3.30.565.10">
    <property type="entry name" value="Histidine kinase-like ATPase, C-terminal domain"/>
    <property type="match status" value="1"/>
</dbReference>
<comment type="catalytic activity">
    <reaction evidence="1">
        <text>ATP + protein L-histidine = ADP + protein N-phospho-L-histidine.</text>
        <dbReference type="EC" id="2.7.13.3"/>
    </reaction>
</comment>
<evidence type="ECO:0000313" key="9">
    <source>
        <dbReference type="Proteomes" id="UP000202440"/>
    </source>
</evidence>
<evidence type="ECO:0000256" key="1">
    <source>
        <dbReference type="ARBA" id="ARBA00000085"/>
    </source>
</evidence>
<dbReference type="SMART" id="SM00387">
    <property type="entry name" value="HATPase_c"/>
    <property type="match status" value="1"/>
</dbReference>
<dbReference type="EMBL" id="CP022530">
    <property type="protein sequence ID" value="ASP37981.1"/>
    <property type="molecule type" value="Genomic_DNA"/>
</dbReference>
<keyword evidence="6" id="KW-0067">ATP-binding</keyword>
<protein>
    <recommendedName>
        <fullName evidence="2">histidine kinase</fullName>
        <ecNumber evidence="2">2.7.13.3</ecNumber>
    </recommendedName>
</protein>
<sequence length="210" mass="23642">MKFEQLVGAVIHDLKNQLQSLLDYEQEAIQQLPKQYHQHLTPILQRTNRLKNDTLQLVSLFRMGEHYHFPLDDAWPMDTINDAIESTSIQFPTLTFDNNVDEHCQGFYSETLVHLALITLITNSAQAGATHLTFTADTNDALTITVEDNGPGFPPEALEGDWQTTKRDGSGLGLYFVELIAQHHNQGEHKGRIDIANRSVKGARVTLLLP</sequence>